<sequence>MIPSENADPIPSFSEDLNTWEKFKVIVQSILRTLLGIIFIAAIVAFVPNSVDGAIWIPFGAIILVLVIYIWYFRLQLRRIHKSKYPNIQAGEALILVATMFLAIFAVTYDLMSQANPDSFTEVLTRFSAFYFAVTVLATVGFGDITPVTTAARSVAMLQMAIDIAFIAVAVKIVSGAASSAIQQRNPKSGATDK</sequence>
<evidence type="ECO:0000313" key="4">
    <source>
        <dbReference type="EMBL" id="CAB4736689.1"/>
    </source>
</evidence>
<feature type="transmembrane region" description="Helical" evidence="1">
    <location>
        <begin position="93"/>
        <end position="112"/>
    </location>
</feature>
<feature type="domain" description="Potassium channel" evidence="2">
    <location>
        <begin position="99"/>
        <end position="175"/>
    </location>
</feature>
<dbReference type="EMBL" id="CAEZZA010000005">
    <property type="protein sequence ID" value="CAB4736689.1"/>
    <property type="molecule type" value="Genomic_DNA"/>
</dbReference>
<gene>
    <name evidence="3" type="ORF">UFOPK2310_00748</name>
    <name evidence="4" type="ORF">UFOPK2809_00078</name>
    <name evidence="5" type="ORF">UFOPK3425_00227</name>
    <name evidence="6" type="ORF">UFOPK4092_00971</name>
</gene>
<keyword evidence="1" id="KW-1133">Transmembrane helix</keyword>
<evidence type="ECO:0000259" key="2">
    <source>
        <dbReference type="Pfam" id="PF07885"/>
    </source>
</evidence>
<feature type="transmembrane region" description="Helical" evidence="1">
    <location>
        <begin position="155"/>
        <end position="178"/>
    </location>
</feature>
<dbReference type="EMBL" id="CAFBPJ010000108">
    <property type="protein sequence ID" value="CAB5021617.1"/>
    <property type="molecule type" value="Genomic_DNA"/>
</dbReference>
<dbReference type="InterPro" id="IPR013099">
    <property type="entry name" value="K_chnl_dom"/>
</dbReference>
<accession>A0A6J6SR96</accession>
<feature type="transmembrane region" description="Helical" evidence="1">
    <location>
        <begin position="53"/>
        <end position="72"/>
    </location>
</feature>
<dbReference type="Gene3D" id="1.10.287.70">
    <property type="match status" value="1"/>
</dbReference>
<protein>
    <submittedName>
        <fullName evidence="4">Unannotated protein</fullName>
    </submittedName>
</protein>
<dbReference type="EMBL" id="CAEZWW010000076">
    <property type="protein sequence ID" value="CAB4673454.1"/>
    <property type="molecule type" value="Genomic_DNA"/>
</dbReference>
<feature type="transmembrane region" description="Helical" evidence="1">
    <location>
        <begin position="124"/>
        <end position="143"/>
    </location>
</feature>
<reference evidence="4" key="1">
    <citation type="submission" date="2020-05" db="EMBL/GenBank/DDBJ databases">
        <authorList>
            <person name="Chiriac C."/>
            <person name="Salcher M."/>
            <person name="Ghai R."/>
            <person name="Kavagutti S V."/>
        </authorList>
    </citation>
    <scope>NUCLEOTIDE SEQUENCE</scope>
</reference>
<name>A0A6J6SR96_9ZZZZ</name>
<keyword evidence="1" id="KW-0472">Membrane</keyword>
<feature type="transmembrane region" description="Helical" evidence="1">
    <location>
        <begin position="30"/>
        <end position="47"/>
    </location>
</feature>
<dbReference type="EMBL" id="CAFBLV010000024">
    <property type="protein sequence ID" value="CAB4862461.1"/>
    <property type="molecule type" value="Genomic_DNA"/>
</dbReference>
<keyword evidence="1" id="KW-0812">Transmembrane</keyword>
<dbReference type="SUPFAM" id="SSF81324">
    <property type="entry name" value="Voltage-gated potassium channels"/>
    <property type="match status" value="1"/>
</dbReference>
<evidence type="ECO:0000256" key="1">
    <source>
        <dbReference type="SAM" id="Phobius"/>
    </source>
</evidence>
<evidence type="ECO:0000313" key="6">
    <source>
        <dbReference type="EMBL" id="CAB5021617.1"/>
    </source>
</evidence>
<organism evidence="4">
    <name type="scientific">freshwater metagenome</name>
    <dbReference type="NCBI Taxonomy" id="449393"/>
    <lineage>
        <taxon>unclassified sequences</taxon>
        <taxon>metagenomes</taxon>
        <taxon>ecological metagenomes</taxon>
    </lineage>
</organism>
<evidence type="ECO:0000313" key="5">
    <source>
        <dbReference type="EMBL" id="CAB4862461.1"/>
    </source>
</evidence>
<evidence type="ECO:0000313" key="3">
    <source>
        <dbReference type="EMBL" id="CAB4673454.1"/>
    </source>
</evidence>
<dbReference type="Pfam" id="PF07885">
    <property type="entry name" value="Ion_trans_2"/>
    <property type="match status" value="1"/>
</dbReference>
<dbReference type="AlphaFoldDB" id="A0A6J6SR96"/>
<proteinExistence type="predicted"/>